<accession>A0A8U8BAZ7</accession>
<dbReference type="AlphaFoldDB" id="A0A8U8BAZ7"/>
<reference evidence="1" key="2">
    <citation type="submission" date="2025-08" db="UniProtKB">
        <authorList>
            <consortium name="Ensembl"/>
        </authorList>
    </citation>
    <scope>IDENTIFICATION</scope>
</reference>
<keyword evidence="2" id="KW-1185">Reference proteome</keyword>
<reference evidence="1" key="3">
    <citation type="submission" date="2025-09" db="UniProtKB">
        <authorList>
            <consortium name="Ensembl"/>
        </authorList>
    </citation>
    <scope>IDENTIFICATION</scope>
</reference>
<evidence type="ECO:0000313" key="1">
    <source>
        <dbReference type="Ensembl" id="ENSCPVP00000025874.1"/>
    </source>
</evidence>
<reference evidence="1" key="1">
    <citation type="submission" date="2020-02" db="EMBL/GenBank/DDBJ databases">
        <authorList>
            <person name="Enbody D E."/>
            <person name="Pettersson E M."/>
        </authorList>
    </citation>
    <scope>NUCLEOTIDE SEQUENCE [LARGE SCALE GENOMIC DNA]</scope>
</reference>
<dbReference type="Proteomes" id="UP000694382">
    <property type="component" value="Chromosome 8"/>
</dbReference>
<protein>
    <submittedName>
        <fullName evidence="1">Uncharacterized protein</fullName>
    </submittedName>
</protein>
<organism evidence="1 2">
    <name type="scientific">Geospiza parvula</name>
    <name type="common">Small tree-finch</name>
    <name type="synonym">Camarhynchus parvulus</name>
    <dbReference type="NCBI Taxonomy" id="87175"/>
    <lineage>
        <taxon>Eukaryota</taxon>
        <taxon>Metazoa</taxon>
        <taxon>Chordata</taxon>
        <taxon>Craniata</taxon>
        <taxon>Vertebrata</taxon>
        <taxon>Euteleostomi</taxon>
        <taxon>Archelosauria</taxon>
        <taxon>Archosauria</taxon>
        <taxon>Dinosauria</taxon>
        <taxon>Saurischia</taxon>
        <taxon>Theropoda</taxon>
        <taxon>Coelurosauria</taxon>
        <taxon>Aves</taxon>
        <taxon>Neognathae</taxon>
        <taxon>Neoaves</taxon>
        <taxon>Telluraves</taxon>
        <taxon>Australaves</taxon>
        <taxon>Passeriformes</taxon>
        <taxon>Thraupidae</taxon>
        <taxon>Camarhynchus</taxon>
    </lineage>
</organism>
<name>A0A8U8BAZ7_GEOPR</name>
<evidence type="ECO:0000313" key="2">
    <source>
        <dbReference type="Proteomes" id="UP000694382"/>
    </source>
</evidence>
<dbReference type="Ensembl" id="ENSCPVT00000026701.1">
    <property type="protein sequence ID" value="ENSCPVP00000025874.1"/>
    <property type="gene ID" value="ENSCPVG00000017779.1"/>
</dbReference>
<proteinExistence type="predicted"/>
<sequence>MLSPASGMSSRGHRLDPTTDVILGLDPEGHQPRVIPMGFSHGVGAGSLEVKVKAIEGSEVWVTPCPACGNQGWDTAGLGTTGPTALLGAAVQGLAGVWEGRESSMSHGLEFVLSASVVMAGKALARDTGATVLAVILEKHLMGLRGGEGRKGNP</sequence>